<dbReference type="HOGENOM" id="CLU_000288_7_8_1"/>
<dbReference type="VEuPathDB" id="FungiDB:RhiirFUN_006240"/>
<protein>
    <recommendedName>
        <fullName evidence="1">Protein kinase domain-containing protein</fullName>
    </recommendedName>
</protein>
<dbReference type="SUPFAM" id="SSF56112">
    <property type="entry name" value="Protein kinase-like (PK-like)"/>
    <property type="match status" value="1"/>
</dbReference>
<dbReference type="PANTHER" id="PTHR23257:SF963">
    <property type="entry name" value="AT08303P"/>
    <property type="match status" value="1"/>
</dbReference>
<dbReference type="InterPro" id="IPR011009">
    <property type="entry name" value="Kinase-like_dom_sf"/>
</dbReference>
<dbReference type="InterPro" id="IPR050167">
    <property type="entry name" value="Ser_Thr_protein_kinase"/>
</dbReference>
<dbReference type="GO" id="GO:0004672">
    <property type="term" value="F:protein kinase activity"/>
    <property type="evidence" value="ECO:0007669"/>
    <property type="project" value="InterPro"/>
</dbReference>
<dbReference type="GO" id="GO:0007165">
    <property type="term" value="P:signal transduction"/>
    <property type="evidence" value="ECO:0007669"/>
    <property type="project" value="TreeGrafter"/>
</dbReference>
<dbReference type="InterPro" id="IPR000719">
    <property type="entry name" value="Prot_kinase_dom"/>
</dbReference>
<dbReference type="AlphaFoldDB" id="U9ULD0"/>
<dbReference type="PROSITE" id="PS50011">
    <property type="entry name" value="PROTEIN_KINASE_DOM"/>
    <property type="match status" value="1"/>
</dbReference>
<dbReference type="Pfam" id="PF07714">
    <property type="entry name" value="PK_Tyr_Ser-Thr"/>
    <property type="match status" value="1"/>
</dbReference>
<feature type="domain" description="Protein kinase" evidence="1">
    <location>
        <begin position="686"/>
        <end position="961"/>
    </location>
</feature>
<dbReference type="Gene3D" id="1.10.510.10">
    <property type="entry name" value="Transferase(Phosphotransferase) domain 1"/>
    <property type="match status" value="1"/>
</dbReference>
<evidence type="ECO:0000313" key="2">
    <source>
        <dbReference type="EMBL" id="ESA21219.1"/>
    </source>
</evidence>
<dbReference type="GO" id="GO:0005737">
    <property type="term" value="C:cytoplasm"/>
    <property type="evidence" value="ECO:0007669"/>
    <property type="project" value="TreeGrafter"/>
</dbReference>
<sequence length="1024" mass="119758">AKKYSTKHETFQVLYGISQNPDTGDYILVQNNYTWISGNEKIDNFIQERQLKFNKYGDIVLEWIPYNQFKEIKDTGKNGLITFYSAIWIDGPMRQCSYTRDSNNKKVALKCLHNTQESIDYLVNEAKKYPTKYKAFQALYGISQNPVTGDYILVQNNSIILANYISKNKKIDDFIQEMQLKMNYYSAIVFEWIPYNQLDEIKEIVKNSSITVYSAIWKDGPLYCDKQPYYGKNYSNYTRNSNKKVALKYYNSQNSVDFLINKAEKYLTKPVMYNREICSIHGISQNPKTNNYILVLAWTSGNEKIDDFIIQKMQLINSNDYGYIMLEWIPYNQFNEIKETDKNGPITVYSAIWKDGPLDFNTWGHEYVSSRFSNRKVALKCLHDSQNSADFLISEAEKYLTNMFDRVFCNIYGISQDPNTNNYILVLEWSTVWKDDTLRYDNFCSKYTRNSTFALKLLHGSQDLIDFLINEVKKYSTSKFCKEFLKIHGISQDPDTNDYILVQENFTWVSGNEKIDDFVQEMQLKINNHEDVVFEWIPYDQFDDIKETSKNNLVTVYSAVWKDGPTKCSKYYGCHIDNIGNINCRYSSRYSYERVALKCLHNSENSIDFLINEAKKYSTKYGPSPILYGISQNPNTNDYILVQNDLMNLVNCLSGNEIVDDFIQEMQLKINDYNDILFEWIPYNQFNNIKEIGKGGFTTVYSAKWKDGLLEYDKVKEIYERNPDRVIALKCLHNSQNISNEFLNKVKEYSINRSSNILNIYGISQNPDTKEYIIVLKYAKKGNLNDWINKNYEYFDWQAKLSVLDNIICGLKEIHRKNMVHHDFHTGNILFLSNIKDFNMNYISISDTGLYGEVGNKDEMNIYGVMPYVAPEVLKGKLYTQAADIYSFGMIMYFVATGQQPFYNCAHDHHLTLDICKGIRPEIYEPEAPSCYINLMKKCWDSDPNNRPNIFEVNDLITSFYKSSGVDFYIVENEEIEMQFKKAEEYRKANFSSIKNYQAAIHSQAIYTSRLLNPFTKDLNNLIK</sequence>
<dbReference type="eggNOG" id="KOG0192">
    <property type="taxonomic scope" value="Eukaryota"/>
</dbReference>
<organism evidence="2">
    <name type="scientific">Rhizophagus irregularis (strain DAOM 181602 / DAOM 197198 / MUCL 43194)</name>
    <name type="common">Arbuscular mycorrhizal fungus</name>
    <name type="synonym">Glomus intraradices</name>
    <dbReference type="NCBI Taxonomy" id="747089"/>
    <lineage>
        <taxon>Eukaryota</taxon>
        <taxon>Fungi</taxon>
        <taxon>Fungi incertae sedis</taxon>
        <taxon>Mucoromycota</taxon>
        <taxon>Glomeromycotina</taxon>
        <taxon>Glomeromycetes</taxon>
        <taxon>Glomerales</taxon>
        <taxon>Glomeraceae</taxon>
        <taxon>Rhizophagus</taxon>
    </lineage>
</organism>
<accession>U9ULD0</accession>
<dbReference type="GO" id="GO:0005524">
    <property type="term" value="F:ATP binding"/>
    <property type="evidence" value="ECO:0007669"/>
    <property type="project" value="InterPro"/>
</dbReference>
<gene>
    <name evidence="2" type="ORF">GLOINDRAFT_17721</name>
</gene>
<proteinExistence type="predicted"/>
<evidence type="ECO:0000259" key="1">
    <source>
        <dbReference type="PROSITE" id="PS50011"/>
    </source>
</evidence>
<feature type="non-terminal residue" evidence="2">
    <location>
        <position position="1"/>
    </location>
</feature>
<dbReference type="InterPro" id="IPR001245">
    <property type="entry name" value="Ser-Thr/Tyr_kinase_cat_dom"/>
</dbReference>
<name>U9ULD0_RHIID</name>
<dbReference type="PANTHER" id="PTHR23257">
    <property type="entry name" value="SERINE-THREONINE PROTEIN KINASE"/>
    <property type="match status" value="1"/>
</dbReference>
<reference evidence="2" key="1">
    <citation type="submission" date="2013-07" db="EMBL/GenBank/DDBJ databases">
        <title>The genome of an arbuscular mycorrhizal fungus provides insights into the evolution of the oldest plant symbiosis.</title>
        <authorList>
            <consortium name="DOE Joint Genome Institute"/>
            <person name="Tisserant E."/>
            <person name="Malbreil M."/>
            <person name="Kuo A."/>
            <person name="Kohler A."/>
            <person name="Symeonidi A."/>
            <person name="Balestrini R."/>
            <person name="Charron P."/>
            <person name="Duensing N."/>
            <person name="Frei-dit-Frey N."/>
            <person name="Gianinazzi-Pearson V."/>
            <person name="Gilbert B."/>
            <person name="Handa Y."/>
            <person name="Hijri M."/>
            <person name="Kaul R."/>
            <person name="Kawaguchi M."/>
            <person name="Krajinski F."/>
            <person name="Lammers P."/>
            <person name="Lapierre D."/>
            <person name="Masclaux F.G."/>
            <person name="Murat C."/>
            <person name="Morin E."/>
            <person name="Ndikumana S."/>
            <person name="Pagni M."/>
            <person name="Petitpierre D."/>
            <person name="Requena N."/>
            <person name="Rosikiewicz P."/>
            <person name="Riley R."/>
            <person name="Saito K."/>
            <person name="San Clemente H."/>
            <person name="Shapiro H."/>
            <person name="van Tuinen D."/>
            <person name="Becard G."/>
            <person name="Bonfante P."/>
            <person name="Paszkowski U."/>
            <person name="Shachar-Hill Y."/>
            <person name="Young J.P."/>
            <person name="Sanders I.R."/>
            <person name="Henrissat B."/>
            <person name="Rensing S.A."/>
            <person name="Grigoriev I.V."/>
            <person name="Corradi N."/>
            <person name="Roux C."/>
            <person name="Martin F."/>
        </authorList>
    </citation>
    <scope>NUCLEOTIDE SEQUENCE</scope>
    <source>
        <strain evidence="2">DAOM 197198</strain>
    </source>
</reference>
<dbReference type="EMBL" id="KI276631">
    <property type="protein sequence ID" value="ESA21219.1"/>
    <property type="molecule type" value="Genomic_DNA"/>
</dbReference>